<evidence type="ECO:0000256" key="2">
    <source>
        <dbReference type="ARBA" id="ARBA00004629"/>
    </source>
</evidence>
<dbReference type="GO" id="GO:0000922">
    <property type="term" value="C:spindle pole"/>
    <property type="evidence" value="ECO:0007669"/>
    <property type="project" value="UniProtKB-SubCell"/>
</dbReference>
<evidence type="ECO:0000256" key="12">
    <source>
        <dbReference type="ARBA" id="ARBA00023328"/>
    </source>
</evidence>
<dbReference type="FunFam" id="1.25.10.10:FF:000063">
    <property type="entry name" value="Putative cytoskeleton-associated protein 5"/>
    <property type="match status" value="1"/>
</dbReference>
<protein>
    <submittedName>
        <fullName evidence="16">Cytoskeleton-associated protein 5-like</fullName>
    </submittedName>
</protein>
<dbReference type="GO" id="GO:0007051">
    <property type="term" value="P:spindle organization"/>
    <property type="evidence" value="ECO:0007669"/>
    <property type="project" value="InterPro"/>
</dbReference>
<dbReference type="Pfam" id="PF21041">
    <property type="entry name" value="XMAP215_CLASP_TOG"/>
    <property type="match status" value="3"/>
</dbReference>
<evidence type="ECO:0000256" key="7">
    <source>
        <dbReference type="ARBA" id="ARBA00022737"/>
    </source>
</evidence>
<dbReference type="GO" id="GO:0051010">
    <property type="term" value="F:microtubule plus-end binding"/>
    <property type="evidence" value="ECO:0007669"/>
    <property type="project" value="InterPro"/>
</dbReference>
<dbReference type="Gene3D" id="1.25.10.10">
    <property type="entry name" value="Leucine-rich Repeat Variant"/>
    <property type="match status" value="5"/>
</dbReference>
<dbReference type="Pfam" id="PF12348">
    <property type="entry name" value="CLASP_N"/>
    <property type="match status" value="1"/>
</dbReference>
<gene>
    <name evidence="16" type="primary">Ckap5</name>
</gene>
<keyword evidence="4" id="KW-0158">Chromosome</keyword>
<reference evidence="16" key="1">
    <citation type="submission" date="2020-04" db="EMBL/GenBank/DDBJ databases">
        <authorList>
            <person name="Neveu A P."/>
        </authorList>
    </citation>
    <scope>NUCLEOTIDE SEQUENCE</scope>
    <source>
        <tissue evidence="16">Whole embryo</tissue>
    </source>
</reference>
<feature type="compositionally biased region" description="Polar residues" evidence="14">
    <location>
        <begin position="1099"/>
        <end position="1108"/>
    </location>
</feature>
<dbReference type="FunFam" id="1.25.10.10:FF:000050">
    <property type="entry name" value="Cytoskeleton-associated protein 5 isoform X1"/>
    <property type="match status" value="1"/>
</dbReference>
<comment type="subcellular location">
    <subcellularLocation>
        <location evidence="2">Chromosome</location>
        <location evidence="2">Centromere</location>
        <location evidence="2">Kinetochore</location>
    </subcellularLocation>
    <subcellularLocation>
        <location evidence="1">Cytoplasm</location>
        <location evidence="1">Cytoskeleton</location>
        <location evidence="1">Microtubule organizing center</location>
        <location evidence="1">Centrosome</location>
    </subcellularLocation>
    <subcellularLocation>
        <location evidence="3">Cytoplasm</location>
        <location evidence="3">Cytoskeleton</location>
        <location evidence="3">Spindle pole</location>
    </subcellularLocation>
</comment>
<name>A0A6F9DA15_9ASCI</name>
<feature type="compositionally biased region" description="Low complexity" evidence="14">
    <location>
        <begin position="1954"/>
        <end position="1966"/>
    </location>
</feature>
<evidence type="ECO:0000256" key="4">
    <source>
        <dbReference type="ARBA" id="ARBA00022454"/>
    </source>
</evidence>
<feature type="domain" description="TOG" evidence="15">
    <location>
        <begin position="1167"/>
        <end position="1407"/>
    </location>
</feature>
<dbReference type="FunFam" id="1.25.10.10:FF:000019">
    <property type="entry name" value="Cytoskeleton-associated protein 5"/>
    <property type="match status" value="1"/>
</dbReference>
<evidence type="ECO:0000256" key="10">
    <source>
        <dbReference type="ARBA" id="ARBA00023212"/>
    </source>
</evidence>
<evidence type="ECO:0000256" key="14">
    <source>
        <dbReference type="SAM" id="MobiDB-lite"/>
    </source>
</evidence>
<feature type="domain" description="TOG" evidence="15">
    <location>
        <begin position="268"/>
        <end position="503"/>
    </location>
</feature>
<dbReference type="FunFam" id="1.25.10.10:FF:000052">
    <property type="entry name" value="Cytoskeleton associated protein 5"/>
    <property type="match status" value="1"/>
</dbReference>
<dbReference type="GO" id="GO:0061863">
    <property type="term" value="F:microtubule plus end polymerase"/>
    <property type="evidence" value="ECO:0007669"/>
    <property type="project" value="InterPro"/>
</dbReference>
<feature type="region of interest" description="Disordered" evidence="14">
    <location>
        <begin position="792"/>
        <end position="818"/>
    </location>
</feature>
<keyword evidence="11" id="KW-0131">Cell cycle</keyword>
<evidence type="ECO:0000313" key="16">
    <source>
        <dbReference type="EMBL" id="CAB3231403.1"/>
    </source>
</evidence>
<evidence type="ECO:0000256" key="3">
    <source>
        <dbReference type="ARBA" id="ARBA00004647"/>
    </source>
</evidence>
<dbReference type="InterPro" id="IPR011989">
    <property type="entry name" value="ARM-like"/>
</dbReference>
<evidence type="ECO:0000256" key="1">
    <source>
        <dbReference type="ARBA" id="ARBA00004300"/>
    </source>
</evidence>
<feature type="region of interest" description="Disordered" evidence="14">
    <location>
        <begin position="1396"/>
        <end position="1458"/>
    </location>
</feature>
<evidence type="ECO:0000256" key="13">
    <source>
        <dbReference type="ARBA" id="ARBA00025722"/>
    </source>
</evidence>
<comment type="similarity">
    <text evidence="13">Belongs to the TOG/XMAP215 family.</text>
</comment>
<feature type="compositionally biased region" description="Low complexity" evidence="14">
    <location>
        <begin position="808"/>
        <end position="817"/>
    </location>
</feature>
<keyword evidence="8" id="KW-0498">Mitosis</keyword>
<dbReference type="InterPro" id="IPR016024">
    <property type="entry name" value="ARM-type_fold"/>
</dbReference>
<feature type="compositionally biased region" description="Low complexity" evidence="14">
    <location>
        <begin position="1076"/>
        <end position="1085"/>
    </location>
</feature>
<dbReference type="GO" id="GO:0046785">
    <property type="term" value="P:microtubule polymerization"/>
    <property type="evidence" value="ECO:0007669"/>
    <property type="project" value="InterPro"/>
</dbReference>
<dbReference type="PANTHER" id="PTHR12609">
    <property type="entry name" value="MICROTUBULE ASSOCIATED PROTEIN XMAP215"/>
    <property type="match status" value="1"/>
</dbReference>
<evidence type="ECO:0000256" key="9">
    <source>
        <dbReference type="ARBA" id="ARBA00022838"/>
    </source>
</evidence>
<feature type="compositionally biased region" description="Low complexity" evidence="14">
    <location>
        <begin position="525"/>
        <end position="544"/>
    </location>
</feature>
<dbReference type="GO" id="GO:0030951">
    <property type="term" value="P:establishment or maintenance of microtubule cytoskeleton polarity"/>
    <property type="evidence" value="ECO:0007669"/>
    <property type="project" value="InterPro"/>
</dbReference>
<sequence>MADEDEWKKLSSDQKVQHTSWKARAEGYKECIKNFQKYDEKSPEFSKYLGLVKKFVTDTNELNRVQGLKATLLFVQRAHCAGKTGGEVISGILAKCFNSKPKLREMGIEVCVMYIEIDKNELAIEELLKGLSNKQPKIVHACLDAIVKGLSEFGTKVISVKPIIKQSIKLLDHRDKNVRESTKSLFVEIYKWIGTAIQTPLQGINPVVLKELEVEWEKLGSGGNAKQTRFMRSQQDLREKMEAKAAECEQAGGDAEQGDVAEVVDPYDLLEPKEILSQLPKGFYEKIEEKKWQERKLVLEPCEALTSFPRISPGDYGDFVKALKKVVSKDTNIMLVTIAVKCLGGLATGLRKKFQPYSILCLDAMLEKFKEKKITVVTALREAVDAIFLSTTIQAISETCVEFLQHKNPAIRAQTGYFLSRSLSKTKAALMNKALMKLFIQPLLKNIDHSTPDVRDSAYQSIGMMSKLVGESKLQQFIGDLDKLKLDKINEYAGKAVVGSAKAAQTNGGAKQTPAPEKATTSKQVTSKTAKTAPAKTTTSSAKPKTVKGGKKATPKSQSVEVASEQELGDEAVEELVSAHISAEEKSQITNMNWKERLAGLQSTFQKLKMLEKNTIPCQAFVRFLSLKPGWKDNNFNCLNEKFKILEFLALNAKFTRTSANVCLSSTVDKIGDVKCGLSAKTALSAICEATQFSWVVDQVIECAMGQKNPKIQSESLQWFAANIKEFGLTGVNVKFVIDKLKVALAATNPAVRTAALSVIGTLAMYIGDKVRMFFESEKPTLLQQIDSEIEKVKGSSPPAPTRGTKTSSAADSVDAAASDDEVEEAFNIDNMVTRVDISSKITDSLITKMSDKNWKERKEALETVIGILDEAKFVEANIGDLPVALKARLVDSNKILLTTTVNILTQLAKALGPHCSKHLPIILSNLIAVLADSKPQVRQAALKCMDEWSENTKISMWLEGDNISSALAVAKQTFLRIELFNWLSDKLGAAKKLPTSSKEGLEGCITVLYSCCEDRSGEVRAKAQAFIPVIMKHLSYDKMLHGTSKLGASSKSTIVALLEKAREQMPPPPAKTNKKASTTTSTTKQVVAEIPDKEETKTSNTGTSKNQTAKEKRTTNKRPTTTSKKQAAEEDTSPLFIPNQNGKEQRMKDEIKLKTIKWNFPTPREDLVTQLQQQLVPCVSSTLMSEMFHADFQHHLKAISMLSQAMSSDWASTVNCMDILLRWFTLRFYDKNTTVHIKCLEYIKVLFDKLIENSYKASDYELASFLPHLMIKIGENKDNIRKAVHGILKQVSNVYPASKLFNYIMDGIKSKNSRQRSECLDHIALLIETYGVSVCQPSAAKALKEIATNISDRDKGVRSSSLNAIVAAYNVSGDIVFKQVGRLNEKDMSMLEERVKRSGKFSENPPQQAVKAPASATNVVKKEKETKSQLPPSKQQIAQPAPSHSLNSLSEHTSSTVGMTDPLQIPEVAALLSQIQEVNIDQFLVPIEVPDCIKEFRAKQAQENSKKTLDVVISQLASPQIDASTTAAHQLYAVISRKDKWPMLEGKMDDLLTATCTQLRMITDRYLPMILKAQENREVAEISNESFFSLTKSNFSVLMCIFSAPVLASQASVYVMFDLLRTIVQLLINEQLNSLSEKDVGKLTQTMNMLVHRMLENCDPTAISCAIIRVLHDSMEAASKSYADVVVKCLWKFGRSVESLVSDKGPSSTGDGFQQQQLNIAALMAEMDRFWRFFPKTHPVYARIENDFPLRSVKTVVVIFCKQMGPKLADHLYMISNPESSDVVATVQKYSKMSMGDMKRRIAVSSERKENIYSLSTKSLEAKLSEIFKKVGHWRHCKQGVEELYDFQQDNPGFNIKPYLDLLDVAYRDYVKLALQKVESERTGVPIPEKPPVKDLFAYLNGLRQKAGLPSLSREQIRAQIDQEKDADNCVQTKILAPNTTANQSQNLQSDVPTTSTRTGPTSSGLMDLKRRLEEIKQGINRT</sequence>
<keyword evidence="9" id="KW-0995">Kinetochore</keyword>
<evidence type="ECO:0000256" key="11">
    <source>
        <dbReference type="ARBA" id="ARBA00023306"/>
    </source>
</evidence>
<keyword evidence="12" id="KW-0137">Centromere</keyword>
<evidence type="ECO:0000256" key="6">
    <source>
        <dbReference type="ARBA" id="ARBA00022618"/>
    </source>
</evidence>
<keyword evidence="6" id="KW-0132">Cell division</keyword>
<dbReference type="GO" id="GO:0051301">
    <property type="term" value="P:cell division"/>
    <property type="evidence" value="ECO:0007669"/>
    <property type="project" value="UniProtKB-KW"/>
</dbReference>
<evidence type="ECO:0000256" key="5">
    <source>
        <dbReference type="ARBA" id="ARBA00022490"/>
    </source>
</evidence>
<dbReference type="FunFam" id="1.25.10.10:FF:000068">
    <property type="entry name" value="cytoskeleton-associated protein 5 isoform X1"/>
    <property type="match status" value="1"/>
</dbReference>
<feature type="compositionally biased region" description="Polar residues" evidence="14">
    <location>
        <begin position="1942"/>
        <end position="1953"/>
    </location>
</feature>
<dbReference type="SMART" id="SM01349">
    <property type="entry name" value="TOG"/>
    <property type="match status" value="5"/>
</dbReference>
<dbReference type="GO" id="GO:0005813">
    <property type="term" value="C:centrosome"/>
    <property type="evidence" value="ECO:0007669"/>
    <property type="project" value="UniProtKB-SubCell"/>
</dbReference>
<organism evidence="16">
    <name type="scientific">Phallusia mammillata</name>
    <dbReference type="NCBI Taxonomy" id="59560"/>
    <lineage>
        <taxon>Eukaryota</taxon>
        <taxon>Metazoa</taxon>
        <taxon>Chordata</taxon>
        <taxon>Tunicata</taxon>
        <taxon>Ascidiacea</taxon>
        <taxon>Phlebobranchia</taxon>
        <taxon>Ascidiidae</taxon>
        <taxon>Phallusia</taxon>
    </lineage>
</organism>
<keyword evidence="5" id="KW-0963">Cytoplasm</keyword>
<feature type="region of interest" description="Disordered" evidence="14">
    <location>
        <begin position="500"/>
        <end position="567"/>
    </location>
</feature>
<dbReference type="InterPro" id="IPR045110">
    <property type="entry name" value="XMAP215"/>
</dbReference>
<feature type="compositionally biased region" description="Polar residues" evidence="14">
    <location>
        <begin position="1429"/>
        <end position="1458"/>
    </location>
</feature>
<feature type="domain" description="TOG" evidence="15">
    <location>
        <begin position="1"/>
        <end position="225"/>
    </location>
</feature>
<feature type="compositionally biased region" description="Basic residues" evidence="14">
    <location>
        <begin position="545"/>
        <end position="554"/>
    </location>
</feature>
<dbReference type="InterPro" id="IPR034085">
    <property type="entry name" value="TOG"/>
</dbReference>
<proteinExistence type="evidence at transcript level"/>
<feature type="domain" description="TOG" evidence="15">
    <location>
        <begin position="831"/>
        <end position="1068"/>
    </location>
</feature>
<dbReference type="EMBL" id="LR783974">
    <property type="protein sequence ID" value="CAB3231403.1"/>
    <property type="molecule type" value="mRNA"/>
</dbReference>
<accession>A0A6F9DA15</accession>
<evidence type="ECO:0000256" key="8">
    <source>
        <dbReference type="ARBA" id="ARBA00022776"/>
    </source>
</evidence>
<dbReference type="InterPro" id="IPR048491">
    <property type="entry name" value="XMAP215_CLASP_TOG"/>
</dbReference>
<dbReference type="InterPro" id="IPR024395">
    <property type="entry name" value="CLASP_N_dom"/>
</dbReference>
<dbReference type="SUPFAM" id="SSF48371">
    <property type="entry name" value="ARM repeat"/>
    <property type="match status" value="2"/>
</dbReference>
<keyword evidence="10" id="KW-0206">Cytoskeleton</keyword>
<feature type="domain" description="TOG" evidence="15">
    <location>
        <begin position="570"/>
        <end position="799"/>
    </location>
</feature>
<dbReference type="GO" id="GO:0000776">
    <property type="term" value="C:kinetochore"/>
    <property type="evidence" value="ECO:0007669"/>
    <property type="project" value="UniProtKB-KW"/>
</dbReference>
<keyword evidence="7" id="KW-0677">Repeat</keyword>
<feature type="region of interest" description="Disordered" evidence="14">
    <location>
        <begin position="1062"/>
        <end position="1147"/>
    </location>
</feature>
<feature type="region of interest" description="Disordered" evidence="14">
    <location>
        <begin position="1942"/>
        <end position="1968"/>
    </location>
</feature>
<evidence type="ECO:0000259" key="15">
    <source>
        <dbReference type="SMART" id="SM01349"/>
    </source>
</evidence>